<dbReference type="EMBL" id="PDWK01000022">
    <property type="protein sequence ID" value="KAF1689392.1"/>
    <property type="molecule type" value="Genomic_DNA"/>
</dbReference>
<keyword evidence="5 6" id="KW-0472">Membrane</keyword>
<evidence type="ECO:0000259" key="7">
    <source>
        <dbReference type="Pfam" id="PF00884"/>
    </source>
</evidence>
<proteinExistence type="predicted"/>
<dbReference type="PANTHER" id="PTHR47371:SF3">
    <property type="entry name" value="PHOSPHOGLYCEROL TRANSFERASE I"/>
    <property type="match status" value="1"/>
</dbReference>
<evidence type="ECO:0000313" key="8">
    <source>
        <dbReference type="EMBL" id="KAF1689392.1"/>
    </source>
</evidence>
<keyword evidence="4 6" id="KW-1133">Transmembrane helix</keyword>
<dbReference type="CDD" id="cd16015">
    <property type="entry name" value="LTA_synthase"/>
    <property type="match status" value="1"/>
</dbReference>
<dbReference type="InterPro" id="IPR017850">
    <property type="entry name" value="Alkaline_phosphatase_core_sf"/>
</dbReference>
<dbReference type="InterPro" id="IPR050448">
    <property type="entry name" value="OpgB/LTA_synthase_biosynth"/>
</dbReference>
<dbReference type="PANTHER" id="PTHR47371">
    <property type="entry name" value="LIPOTEICHOIC ACID SYNTHASE"/>
    <property type="match status" value="1"/>
</dbReference>
<evidence type="ECO:0000256" key="4">
    <source>
        <dbReference type="ARBA" id="ARBA00022989"/>
    </source>
</evidence>
<dbReference type="Gene3D" id="3.40.720.10">
    <property type="entry name" value="Alkaline Phosphatase, subunit A"/>
    <property type="match status" value="1"/>
</dbReference>
<comment type="caution">
    <text evidence="8">The sequence shown here is derived from an EMBL/GenBank/DDBJ whole genome shotgun (WGS) entry which is preliminary data.</text>
</comment>
<feature type="transmembrane region" description="Helical" evidence="6">
    <location>
        <begin position="12"/>
        <end position="31"/>
    </location>
</feature>
<feature type="transmembrane region" description="Helical" evidence="6">
    <location>
        <begin position="43"/>
        <end position="63"/>
    </location>
</feature>
<gene>
    <name evidence="8" type="ORF">CR938_06150</name>
</gene>
<keyword evidence="9" id="KW-1185">Reference proteome</keyword>
<feature type="transmembrane region" description="Helical" evidence="6">
    <location>
        <begin position="128"/>
        <end position="146"/>
    </location>
</feature>
<sequence length="591" mass="64673">MRDGDTPKRRLLQAAAILLTLLAGPLLLWALDRQALGVAAEAYFGPRAVVANALVGVGALLLLWALTRRFVFSALLVAGLHWLLYMASRMKLELLAEPVGWHDRFFLSTLDRSSLALFGSYLGEQWHLVVYALGALVVGGVVFFFEKPSFRRFGPVQAGVFVAGVALAATLYQAAWPWTALLDDKKVRASPLNLSQAVLHTGLVGSLAHSHLVAKSKVLKIDEAALREAIAAVQPQPPATSAAPDPLPDIVVVLSESFMDPRVLSGMDRQPEAIPNVRALLDGGRGGMLMVPTYGGGTVRTEFEVLTGMPLAVLPGMDYPYATLPAKNVQGMASVLREKGYDTAAVHGNAGSFWKRRTVFRAMGFDRFITDAEFKQAGGVRDGLWYSDESMTERILHELDHDDRPSFVLAISMENHGPYDTRRKVRDPEAWSATPVPEGLEGDAERTMRNYLYHLGNADREFARLVEEMRGRGRPFIVAFFGDHLPAMPEVYEPLGFVDGGAPEQQRVPWVLVSSEDDAPLQAASRPLHSWRLGAEVLAAAGVEDPWFGFVRELGRKAEQMEPSPEKDALRNGLAAGAAARLTGRFEEFAK</sequence>
<reference evidence="8" key="1">
    <citation type="submission" date="2017-10" db="EMBL/GenBank/DDBJ databases">
        <title>Whole genome sequencing of members of genus Pseudoxanthomonas.</title>
        <authorList>
            <person name="Kumar S."/>
            <person name="Bansal K."/>
            <person name="Kaur A."/>
            <person name="Patil P."/>
            <person name="Sharma S."/>
            <person name="Patil P.B."/>
        </authorList>
    </citation>
    <scope>NUCLEOTIDE SEQUENCE</scope>
    <source>
        <strain evidence="8">DSM 22914</strain>
    </source>
</reference>
<feature type="domain" description="Sulfatase N-terminal" evidence="7">
    <location>
        <begin position="248"/>
        <end position="543"/>
    </location>
</feature>
<feature type="transmembrane region" description="Helical" evidence="6">
    <location>
        <begin position="158"/>
        <end position="178"/>
    </location>
</feature>
<dbReference type="Pfam" id="PF00884">
    <property type="entry name" value="Sulfatase"/>
    <property type="match status" value="1"/>
</dbReference>
<dbReference type="GO" id="GO:0005886">
    <property type="term" value="C:plasma membrane"/>
    <property type="evidence" value="ECO:0007669"/>
    <property type="project" value="UniProtKB-SubCell"/>
</dbReference>
<keyword evidence="2" id="KW-1003">Cell membrane</keyword>
<organism evidence="8 9">
    <name type="scientific">Pseudoxanthomonas taiwanensis</name>
    <dbReference type="NCBI Taxonomy" id="176598"/>
    <lineage>
        <taxon>Bacteria</taxon>
        <taxon>Pseudomonadati</taxon>
        <taxon>Pseudomonadota</taxon>
        <taxon>Gammaproteobacteria</taxon>
        <taxon>Lysobacterales</taxon>
        <taxon>Lysobacteraceae</taxon>
        <taxon>Pseudoxanthomonas</taxon>
    </lineage>
</organism>
<evidence type="ECO:0000256" key="5">
    <source>
        <dbReference type="ARBA" id="ARBA00023136"/>
    </source>
</evidence>
<comment type="subcellular location">
    <subcellularLocation>
        <location evidence="1">Cell membrane</location>
        <topology evidence="1">Multi-pass membrane protein</topology>
    </subcellularLocation>
</comment>
<evidence type="ECO:0000256" key="6">
    <source>
        <dbReference type="SAM" id="Phobius"/>
    </source>
</evidence>
<accession>A0A921TGC8</accession>
<evidence type="ECO:0000313" key="9">
    <source>
        <dbReference type="Proteomes" id="UP000717981"/>
    </source>
</evidence>
<evidence type="ECO:0000256" key="1">
    <source>
        <dbReference type="ARBA" id="ARBA00004651"/>
    </source>
</evidence>
<dbReference type="Proteomes" id="UP000717981">
    <property type="component" value="Unassembled WGS sequence"/>
</dbReference>
<dbReference type="AlphaFoldDB" id="A0A921TGC8"/>
<name>A0A921TGC8_9GAMM</name>
<evidence type="ECO:0000256" key="2">
    <source>
        <dbReference type="ARBA" id="ARBA00022475"/>
    </source>
</evidence>
<dbReference type="InterPro" id="IPR000917">
    <property type="entry name" value="Sulfatase_N"/>
</dbReference>
<evidence type="ECO:0000256" key="3">
    <source>
        <dbReference type="ARBA" id="ARBA00022692"/>
    </source>
</evidence>
<keyword evidence="3 6" id="KW-0812">Transmembrane</keyword>
<dbReference type="OrthoDB" id="5363296at2"/>
<dbReference type="SUPFAM" id="SSF53649">
    <property type="entry name" value="Alkaline phosphatase-like"/>
    <property type="match status" value="1"/>
</dbReference>
<feature type="transmembrane region" description="Helical" evidence="6">
    <location>
        <begin position="70"/>
        <end position="88"/>
    </location>
</feature>
<protein>
    <recommendedName>
        <fullName evidence="7">Sulfatase N-terminal domain-containing protein</fullName>
    </recommendedName>
</protein>
<dbReference type="RefSeq" id="WP_162124157.1">
    <property type="nucleotide sequence ID" value="NZ_PDWK01000022.1"/>
</dbReference>